<dbReference type="Gene3D" id="2.60.120.260">
    <property type="entry name" value="Galactose-binding domain-like"/>
    <property type="match status" value="1"/>
</dbReference>
<evidence type="ECO:0000259" key="2">
    <source>
        <dbReference type="Pfam" id="PF13472"/>
    </source>
</evidence>
<evidence type="ECO:0000313" key="5">
    <source>
        <dbReference type="Proteomes" id="UP000217889"/>
    </source>
</evidence>
<feature type="domain" description="SsfX3-like N-terminal" evidence="3">
    <location>
        <begin position="67"/>
        <end position="180"/>
    </location>
</feature>
<feature type="domain" description="SGNH hydrolase-type esterase" evidence="2">
    <location>
        <begin position="203"/>
        <end position="371"/>
    </location>
</feature>
<dbReference type="Gene3D" id="3.40.50.1110">
    <property type="entry name" value="SGNH hydrolase"/>
    <property type="match status" value="1"/>
</dbReference>
<dbReference type="InterPro" id="IPR013830">
    <property type="entry name" value="SGNH_hydro"/>
</dbReference>
<protein>
    <submittedName>
        <fullName evidence="4">Lipolytic protein G-D-S-L</fullName>
    </submittedName>
</protein>
<gene>
    <name evidence="4" type="ORF">CFK41_15080</name>
</gene>
<evidence type="ECO:0000313" key="4">
    <source>
        <dbReference type="EMBL" id="ATG55953.1"/>
    </source>
</evidence>
<accession>A0A291H0G9</accession>
<dbReference type="AlphaFoldDB" id="A0A291H0G9"/>
<dbReference type="EMBL" id="CP023564">
    <property type="protein sequence ID" value="ATG55953.1"/>
    <property type="molecule type" value="Genomic_DNA"/>
</dbReference>
<dbReference type="Pfam" id="PF13472">
    <property type="entry name" value="Lipase_GDSL_2"/>
    <property type="match status" value="1"/>
</dbReference>
<dbReference type="Proteomes" id="UP000217889">
    <property type="component" value="Chromosome"/>
</dbReference>
<evidence type="ECO:0000256" key="1">
    <source>
        <dbReference type="SAM" id="MobiDB-lite"/>
    </source>
</evidence>
<reference evidence="4 5" key="1">
    <citation type="journal article" date="2014" name="Int. J. Syst. Evol. Microbiol.">
        <title>Brachybacterium ginsengisoli sp. nov., isolated from soil of a ginseng field.</title>
        <authorList>
            <person name="Hoang V.A."/>
            <person name="Kim Y.J."/>
            <person name="Nguyen N.L."/>
            <person name="Yang D.C."/>
        </authorList>
    </citation>
    <scope>NUCLEOTIDE SEQUENCE [LARGE SCALE GENOMIC DNA]</scope>
    <source>
        <strain evidence="4 5">DCY80</strain>
    </source>
</reference>
<keyword evidence="5" id="KW-1185">Reference proteome</keyword>
<feature type="region of interest" description="Disordered" evidence="1">
    <location>
        <begin position="21"/>
        <end position="49"/>
    </location>
</feature>
<name>A0A291H0G9_9MICO</name>
<dbReference type="KEGG" id="bgg:CFK41_15080"/>
<feature type="compositionally biased region" description="Low complexity" evidence="1">
    <location>
        <begin position="36"/>
        <end position="49"/>
    </location>
</feature>
<dbReference type="InterPro" id="IPR048977">
    <property type="entry name" value="SsfX3-like_N"/>
</dbReference>
<evidence type="ECO:0000259" key="3">
    <source>
        <dbReference type="Pfam" id="PF21181"/>
    </source>
</evidence>
<dbReference type="InterPro" id="IPR036514">
    <property type="entry name" value="SGNH_hydro_sf"/>
</dbReference>
<proteinExistence type="predicted"/>
<dbReference type="SUPFAM" id="SSF52266">
    <property type="entry name" value="SGNH hydrolase"/>
    <property type="match status" value="1"/>
</dbReference>
<organism evidence="4 5">
    <name type="scientific">Brachybacterium ginsengisoli</name>
    <dbReference type="NCBI Taxonomy" id="1331682"/>
    <lineage>
        <taxon>Bacteria</taxon>
        <taxon>Bacillati</taxon>
        <taxon>Actinomycetota</taxon>
        <taxon>Actinomycetes</taxon>
        <taxon>Micrococcales</taxon>
        <taxon>Dermabacteraceae</taxon>
        <taxon>Brachybacterium</taxon>
    </lineage>
</organism>
<dbReference type="Pfam" id="PF21181">
    <property type="entry name" value="SsfX3_N"/>
    <property type="match status" value="1"/>
</dbReference>
<sequence>MGSPQVATGIAQDLTVVLEERSGRAGRYDPMPYRPRPAASSPPGAPAMTDPAAAALAVSPRELPEAWHGAAVWTEVAGGQQAWRVRPEHLARILSADMDELSRIPNGVRLEVDTDAAALELELTTEEAYGDAARRVDVLVDGELVATREAGGRIRHLIDLPGRGSRVELWLPHSAPTVLHRAVLHGASRCSPAAPRGPRWAVYGSSITQGNQADSPTGTWPALVAAQNSYELTALGMSGQCQLDPPLADTLGAAGPDLITLCLGANVYGAGTFNARSLPPVVIGFVDHVRRLSDAPIVVMSPTAAGPHREELKNSAGQDQRELRAQIHEAVEVLQREDPLITLIDGSEIITTQEMHLLGDLLHPTPEGYRVMAERLAPRLAAVLG</sequence>